<dbReference type="AlphaFoldDB" id="A0AAW0ABK3"/>
<organism evidence="2 3">
    <name type="scientific">Favolaschia claudopus</name>
    <dbReference type="NCBI Taxonomy" id="2862362"/>
    <lineage>
        <taxon>Eukaryota</taxon>
        <taxon>Fungi</taxon>
        <taxon>Dikarya</taxon>
        <taxon>Basidiomycota</taxon>
        <taxon>Agaricomycotina</taxon>
        <taxon>Agaricomycetes</taxon>
        <taxon>Agaricomycetidae</taxon>
        <taxon>Agaricales</taxon>
        <taxon>Marasmiineae</taxon>
        <taxon>Mycenaceae</taxon>
        <taxon>Favolaschia</taxon>
    </lineage>
</organism>
<proteinExistence type="predicted"/>
<feature type="region of interest" description="Disordered" evidence="1">
    <location>
        <begin position="49"/>
        <end position="79"/>
    </location>
</feature>
<reference evidence="2 3" key="1">
    <citation type="journal article" date="2024" name="J Genomics">
        <title>Draft genome sequencing and assembly of Favolaschia claudopus CIRM-BRFM 2984 isolated from oak limbs.</title>
        <authorList>
            <person name="Navarro D."/>
            <person name="Drula E."/>
            <person name="Chaduli D."/>
            <person name="Cazenave R."/>
            <person name="Ahrendt S."/>
            <person name="Wang J."/>
            <person name="Lipzen A."/>
            <person name="Daum C."/>
            <person name="Barry K."/>
            <person name="Grigoriev I.V."/>
            <person name="Favel A."/>
            <person name="Rosso M.N."/>
            <person name="Martin F."/>
        </authorList>
    </citation>
    <scope>NUCLEOTIDE SEQUENCE [LARGE SCALE GENOMIC DNA]</scope>
    <source>
        <strain evidence="2 3">CIRM-BRFM 2984</strain>
    </source>
</reference>
<evidence type="ECO:0000256" key="1">
    <source>
        <dbReference type="SAM" id="MobiDB-lite"/>
    </source>
</evidence>
<name>A0AAW0ABK3_9AGAR</name>
<sequence length="560" mass="61128">MSITEAPLIQGIISTLDFSTLRYPPLGADSVDNSEAFAQHLLAEADQSIESYNRSSSPPPHLLPISEGNTRPATPTDHAICGPHIHSPQAILRTPVQNTFLARQNSYSISPSLINFGLTQDISDSHSSSHNNSPAPIPFGTVEATGPSAQELEHVEESLFGAASSLLVPQAVLSPTPTTPRLPPLRVGNGSLASMRRAITPTPLVPFTAAVYIGFPLELHPAYSGFFEARVTLPSSTPSIAALITALRSRNNMLSACLNEVCSNLVPKSFCIAWSKTMVETNEKFNLCENGYFALGLLRDHLHSLIPVPRAAHNSVSIKTFEHFNVPLESPFFVLYCFPERVENAAEVPSPAAFPSSRTQTPAIAGHTARSHTPAATSTSGTTLRQFLSALRSNCTLLDQHFIAEAGRLVTLASAGYGTAYLHIRQVLVIQDVVRRASRLQSRTQWQHDVAAWAGIPPKTYANNLTFAGTARVLLQYLRERSPAQRQALSRDIRDKEDELIRIFSYLFRAEEIPIDWRESQSTVRSVGSVSQSDLKRIIDGYTIPAQQSKSLGAQLMTYC</sequence>
<gene>
    <name evidence="2" type="ORF">R3P38DRAFT_3213831</name>
</gene>
<evidence type="ECO:0000313" key="3">
    <source>
        <dbReference type="Proteomes" id="UP001362999"/>
    </source>
</evidence>
<protein>
    <submittedName>
        <fullName evidence="2">Uncharacterized protein</fullName>
    </submittedName>
</protein>
<dbReference type="EMBL" id="JAWWNJ010000075">
    <property type="protein sequence ID" value="KAK7006534.1"/>
    <property type="molecule type" value="Genomic_DNA"/>
</dbReference>
<comment type="caution">
    <text evidence="2">The sequence shown here is derived from an EMBL/GenBank/DDBJ whole genome shotgun (WGS) entry which is preliminary data.</text>
</comment>
<accession>A0AAW0ABK3</accession>
<evidence type="ECO:0000313" key="2">
    <source>
        <dbReference type="EMBL" id="KAK7006534.1"/>
    </source>
</evidence>
<keyword evidence="3" id="KW-1185">Reference proteome</keyword>
<dbReference type="Proteomes" id="UP001362999">
    <property type="component" value="Unassembled WGS sequence"/>
</dbReference>
<feature type="region of interest" description="Disordered" evidence="1">
    <location>
        <begin position="349"/>
        <end position="378"/>
    </location>
</feature>